<dbReference type="SUPFAM" id="SSF52335">
    <property type="entry name" value="Methylglyoxal synthase-like"/>
    <property type="match status" value="1"/>
</dbReference>
<dbReference type="GO" id="GO:0004643">
    <property type="term" value="F:phosphoribosylaminoimidazolecarboxamide formyltransferase activity"/>
    <property type="evidence" value="ECO:0007669"/>
    <property type="project" value="InterPro"/>
</dbReference>
<evidence type="ECO:0000256" key="7">
    <source>
        <dbReference type="ARBA" id="ARBA00022975"/>
    </source>
</evidence>
<evidence type="ECO:0000313" key="10">
    <source>
        <dbReference type="EMBL" id="AGF96317.1"/>
    </source>
</evidence>
<dbReference type="PROSITE" id="PS51855">
    <property type="entry name" value="MGS"/>
    <property type="match status" value="1"/>
</dbReference>
<dbReference type="HOGENOM" id="CLU_016316_5_2_2"/>
<comment type="pathway">
    <text evidence="1">Purine metabolism; IMP biosynthesis via de novo pathway; IMP from 5-formamido-1-(5-phospho-D-ribosyl)imidazole-4-carboxamide: step 1/1.</text>
</comment>
<dbReference type="GO" id="GO:0006189">
    <property type="term" value="P:'de novo' IMP biosynthetic process"/>
    <property type="evidence" value="ECO:0007669"/>
    <property type="project" value="UniProtKB-UniPathway"/>
</dbReference>
<dbReference type="InterPro" id="IPR016193">
    <property type="entry name" value="Cytidine_deaminase-like"/>
</dbReference>
<dbReference type="Gene3D" id="3.40.140.20">
    <property type="match status" value="2"/>
</dbReference>
<dbReference type="Pfam" id="PF01808">
    <property type="entry name" value="AICARFT_IMPCHas"/>
    <property type="match status" value="1"/>
</dbReference>
<keyword evidence="5" id="KW-0658">Purine biosynthesis</keyword>
<evidence type="ECO:0000256" key="1">
    <source>
        <dbReference type="ARBA" id="ARBA00004844"/>
    </source>
</evidence>
<dbReference type="SUPFAM" id="SSF53927">
    <property type="entry name" value="Cytidine deaminase-like"/>
    <property type="match status" value="1"/>
</dbReference>
<dbReference type="InterPro" id="IPR011607">
    <property type="entry name" value="MGS-like_dom"/>
</dbReference>
<dbReference type="FunFam" id="3.40.50.1380:FF:000001">
    <property type="entry name" value="Bifunctional purine biosynthesis protein PurH"/>
    <property type="match status" value="1"/>
</dbReference>
<dbReference type="Pfam" id="PF02142">
    <property type="entry name" value="MGS"/>
    <property type="match status" value="1"/>
</dbReference>
<evidence type="ECO:0000256" key="5">
    <source>
        <dbReference type="ARBA" id="ARBA00022755"/>
    </source>
</evidence>
<dbReference type="PANTHER" id="PTHR11692:SF0">
    <property type="entry name" value="BIFUNCTIONAL PURINE BIOSYNTHESIS PROTEIN ATIC"/>
    <property type="match status" value="1"/>
</dbReference>
<dbReference type="HAMAP" id="MF_00139">
    <property type="entry name" value="PurH"/>
    <property type="match status" value="1"/>
</dbReference>
<feature type="domain" description="MGS-like" evidence="9">
    <location>
        <begin position="1"/>
        <end position="145"/>
    </location>
</feature>
<evidence type="ECO:0000256" key="6">
    <source>
        <dbReference type="ARBA" id="ARBA00022801"/>
    </source>
</evidence>
<protein>
    <submittedName>
        <fullName evidence="10">IMP cyclohydrolase/Phosphoribosylaminoimidazolecarboxamide formyltransferase</fullName>
    </submittedName>
</protein>
<evidence type="ECO:0000256" key="3">
    <source>
        <dbReference type="ARBA" id="ARBA00007667"/>
    </source>
</evidence>
<dbReference type="EMBL" id="CP004144">
    <property type="protein sequence ID" value="AGF96317.1"/>
    <property type="molecule type" value="Genomic_DNA"/>
</dbReference>
<dbReference type="InterPro" id="IPR002695">
    <property type="entry name" value="PurH-like"/>
</dbReference>
<dbReference type="AlphaFoldDB" id="M1P7C1"/>
<proteinExistence type="inferred from homology"/>
<dbReference type="InterPro" id="IPR036914">
    <property type="entry name" value="MGS-like_dom_sf"/>
</dbReference>
<gene>
    <name evidence="10" type="ORF">MmTuc01_0917</name>
</gene>
<dbReference type="GO" id="GO:0003937">
    <property type="term" value="F:IMP cyclohydrolase activity"/>
    <property type="evidence" value="ECO:0007669"/>
    <property type="project" value="InterPro"/>
</dbReference>
<dbReference type="PANTHER" id="PTHR11692">
    <property type="entry name" value="BIFUNCTIONAL PURINE BIOSYNTHESIS PROTEIN PURH"/>
    <property type="match status" value="1"/>
</dbReference>
<keyword evidence="6 10" id="KW-0378">Hydrolase</keyword>
<dbReference type="NCBIfam" id="TIGR00355">
    <property type="entry name" value="purH"/>
    <property type="match status" value="1"/>
</dbReference>
<reference evidence="10 11" key="1">
    <citation type="journal article" date="2013" name="Genome Announc.">
        <title>Complete Genome of a Methanosarcina mazei Strain Isolated from Sediment Samples from an Amazonian Flooded Area.</title>
        <authorList>
            <person name="Assis das Gracas D."/>
            <person name="Thiago Juca Ramos R."/>
            <person name="Vieira Araujo A.C."/>
            <person name="Zahlouth R."/>
            <person name="Ribeiro Carneiro A."/>
            <person name="Souza Lopes T."/>
            <person name="Azevedo Barauna R."/>
            <person name="Azevedo V."/>
            <person name="Cruz Schneider M.P."/>
            <person name="Pellizari V.H."/>
            <person name="Silva A."/>
        </authorList>
    </citation>
    <scope>NUCLEOTIDE SEQUENCE [LARGE SCALE GENOMIC DNA]</scope>
    <source>
        <strain evidence="10 11">Tuc01</strain>
    </source>
</reference>
<dbReference type="PIRSF" id="PIRSF000414">
    <property type="entry name" value="AICARFT_IMPCHas"/>
    <property type="match status" value="1"/>
</dbReference>
<dbReference type="SMART" id="SM00851">
    <property type="entry name" value="MGS"/>
    <property type="match status" value="1"/>
</dbReference>
<evidence type="ECO:0000256" key="8">
    <source>
        <dbReference type="ARBA" id="ARBA00023268"/>
    </source>
</evidence>
<dbReference type="FunFam" id="3.40.140.20:FF:000005">
    <property type="entry name" value="Bifunctional purine biosynthesis protein PurH"/>
    <property type="match status" value="1"/>
</dbReference>
<dbReference type="Proteomes" id="UP000011718">
    <property type="component" value="Chromosome"/>
</dbReference>
<sequence>MVKRALLSVSDKTGIVEFARGLEALGVKIISTGGTAKILRDADIEVTDVSEVTGYPEMMGGRVKTLHPRIHGGLLCLRESKEQMEEAAKEDISLIDLIAVNLYPFEITVSRENVELEEAIENIDIGGPTLLRSAAKNYRSVTVLSDPSDYGRILKELRSSGIISDKTRAELAVKAFRHTADYDAAIDTYLSRTLLGEEVLHLKFADGVKLRYGENWHQKAYFYKDSAIKGPSLAKAIQLHGKELSYNNYVDADNALQTVKELGNASPAVAIVKHNNPCGLATGESLLQALHSAWDGDPISAYGSIICTNEVFDLEAATFLNGKFVEIILAPDFKPDALEYLKKKSENLRLLKLPDLREGFGAEYTYKYVIGGMLKQSRDIGIYEKWESVTEVPYPENKRALSEFCLKACKATKSNAVILAYEYEPGNFMVLGMGAGQPNRVDSIRKLAATKAVENLKVIYEREQPAVPFEEYCQKIMSECVMASDAFFPFDDSVVHAAENNIRYIVSPGGSIRDNEVIATANRLGVALVFTGMRHFLHL</sequence>
<dbReference type="SMART" id="SM00798">
    <property type="entry name" value="AICARFT_IMPCHas"/>
    <property type="match status" value="1"/>
</dbReference>
<dbReference type="UniPathway" id="UPA00074">
    <property type="reaction ID" value="UER00133"/>
</dbReference>
<name>M1P7C1_METMZ</name>
<keyword evidence="7" id="KW-0665">Pyrimidine biosynthesis</keyword>
<dbReference type="BioCyc" id="MMAZ1236903:G139K-871-MONOMER"/>
<evidence type="ECO:0000259" key="9">
    <source>
        <dbReference type="PROSITE" id="PS51855"/>
    </source>
</evidence>
<organism evidence="10 11">
    <name type="scientific">Methanosarcina mazei Tuc01</name>
    <dbReference type="NCBI Taxonomy" id="1236903"/>
    <lineage>
        <taxon>Archaea</taxon>
        <taxon>Methanobacteriati</taxon>
        <taxon>Methanobacteriota</taxon>
        <taxon>Stenosarchaea group</taxon>
        <taxon>Methanomicrobia</taxon>
        <taxon>Methanosarcinales</taxon>
        <taxon>Methanosarcinaceae</taxon>
        <taxon>Methanosarcina</taxon>
    </lineage>
</organism>
<dbReference type="GO" id="GO:0006221">
    <property type="term" value="P:pyrimidine nucleotide biosynthetic process"/>
    <property type="evidence" value="ECO:0007669"/>
    <property type="project" value="UniProtKB-KW"/>
</dbReference>
<keyword evidence="4 10" id="KW-0808">Transferase</keyword>
<evidence type="ECO:0000256" key="4">
    <source>
        <dbReference type="ARBA" id="ARBA00022679"/>
    </source>
</evidence>
<dbReference type="Gene3D" id="3.40.50.1380">
    <property type="entry name" value="Methylglyoxal synthase-like domain"/>
    <property type="match status" value="1"/>
</dbReference>
<dbReference type="NCBIfam" id="NF002049">
    <property type="entry name" value="PRK00881.1"/>
    <property type="match status" value="1"/>
</dbReference>
<evidence type="ECO:0000256" key="2">
    <source>
        <dbReference type="ARBA" id="ARBA00004954"/>
    </source>
</evidence>
<comment type="pathway">
    <text evidence="2">Purine metabolism; IMP biosynthesis via de novo pathway; 5-formamido-1-(5-phospho-D-ribosyl)imidazole-4-carboxamide from 5-amino-1-(5-phospho-D-ribosyl)imidazole-4-carboxamide (10-formyl THF route): step 1/1.</text>
</comment>
<evidence type="ECO:0000313" key="11">
    <source>
        <dbReference type="Proteomes" id="UP000011718"/>
    </source>
</evidence>
<comment type="similarity">
    <text evidence="3">Belongs to the PurH family.</text>
</comment>
<accession>M1P7C1</accession>
<dbReference type="GO" id="GO:0005829">
    <property type="term" value="C:cytosol"/>
    <property type="evidence" value="ECO:0007669"/>
    <property type="project" value="TreeGrafter"/>
</dbReference>
<dbReference type="KEGG" id="mmaz:MmTuc01_0917"/>
<dbReference type="InterPro" id="IPR024051">
    <property type="entry name" value="AICAR_Tfase_dup_dom_sf"/>
</dbReference>
<dbReference type="CDD" id="cd01421">
    <property type="entry name" value="IMPCH"/>
    <property type="match status" value="1"/>
</dbReference>
<keyword evidence="8" id="KW-0511">Multifunctional enzyme</keyword>